<keyword evidence="8" id="KW-1185">Reference proteome</keyword>
<organism evidence="7 8">
    <name type="scientific">Tritrichomonas musculus</name>
    <dbReference type="NCBI Taxonomy" id="1915356"/>
    <lineage>
        <taxon>Eukaryota</taxon>
        <taxon>Metamonada</taxon>
        <taxon>Parabasalia</taxon>
        <taxon>Tritrichomonadida</taxon>
        <taxon>Tritrichomonadidae</taxon>
        <taxon>Tritrichomonas</taxon>
    </lineage>
</organism>
<keyword evidence="1" id="KW-0479">Metal-binding</keyword>
<feature type="compositionally biased region" description="Acidic residues" evidence="5">
    <location>
        <begin position="541"/>
        <end position="555"/>
    </location>
</feature>
<sequence length="600" mass="68567">MGVPGLWRIIDLASQPLDLEKCSGLRIAIDINSHANRLVHSQSASNWIYILARDFFRILHFNIRIVVVLMGRRPLEKIYSTALGDESQDTTYYRVRSLIVRSNKESPKRNTEPENKPTSEPVVIHKAKVQPRKRIDANLEEAENINEVSQRQIDSMSKNKPLPPQQLIHHSNVSGSYVFFEQNQSQPQKSNEKVNQTPKDFKFPVPSNPNSNIFYSDLFDDIKDIISEDDPSSEGAQPPEEQQLPVPADTLPISLLPDDNTYLPPIENYLTATHIRLIEKLCSVLGIPVIKAPEEAAAECARLEREKIVDAVATEDNNAVLFGCRWMIRGIFTRPQSITIETIEKVGLTRERLIMIAMMIDGDYNMDIKKRLFTVGPVRGMEILSLFPDEKDGLFQFKKWWIRVVKNKGKEDNPSLRKLSRMKWLKKLIMPERFPPIDLLDAFKKPTVGDVTDIDVKFPKFDADEVIAFIRQSSSVNEERIREITTSLVHRVQPFYNNEGQSHNLLHFAYVVNPLRESPTFQLFIDRLILYDRAHKKSDNEGNEDDDGDEWDTVSEDGSGSDKQDDSAESKPAKSVDDIEIDDAGNEEEEEEEQDSIEEA</sequence>
<name>A0ABR2HDN0_9EUKA</name>
<feature type="coiled-coil region" evidence="4">
    <location>
        <begin position="132"/>
        <end position="159"/>
    </location>
</feature>
<dbReference type="PANTHER" id="PTHR11081:SF9">
    <property type="entry name" value="FLAP ENDONUCLEASE 1"/>
    <property type="match status" value="1"/>
</dbReference>
<feature type="compositionally biased region" description="Basic and acidic residues" evidence="5">
    <location>
        <begin position="560"/>
        <end position="577"/>
    </location>
</feature>
<dbReference type="Proteomes" id="UP001470230">
    <property type="component" value="Unassembled WGS sequence"/>
</dbReference>
<keyword evidence="4" id="KW-0175">Coiled coil</keyword>
<feature type="region of interest" description="Disordered" evidence="5">
    <location>
        <begin position="226"/>
        <end position="245"/>
    </location>
</feature>
<evidence type="ECO:0000313" key="7">
    <source>
        <dbReference type="EMBL" id="KAK8845119.1"/>
    </source>
</evidence>
<dbReference type="SUPFAM" id="SSF47807">
    <property type="entry name" value="5' to 3' exonuclease, C-terminal subdomain"/>
    <property type="match status" value="1"/>
</dbReference>
<dbReference type="Gene3D" id="3.40.50.1010">
    <property type="entry name" value="5'-nuclease"/>
    <property type="match status" value="2"/>
</dbReference>
<feature type="region of interest" description="Disordered" evidence="5">
    <location>
        <begin position="103"/>
        <end position="127"/>
    </location>
</feature>
<dbReference type="InterPro" id="IPR036279">
    <property type="entry name" value="5-3_exonuclease_C_sf"/>
</dbReference>
<protein>
    <submittedName>
        <fullName evidence="7">Nucleotide-excision repair, DNA incision, 3'-to lesion</fullName>
    </submittedName>
</protein>
<accession>A0ABR2HDN0</accession>
<dbReference type="InterPro" id="IPR006086">
    <property type="entry name" value="XPG-I_dom"/>
</dbReference>
<evidence type="ECO:0000256" key="5">
    <source>
        <dbReference type="SAM" id="MobiDB-lite"/>
    </source>
</evidence>
<feature type="compositionally biased region" description="Acidic residues" evidence="5">
    <location>
        <begin position="578"/>
        <end position="600"/>
    </location>
</feature>
<keyword evidence="2" id="KW-0540">Nuclease</keyword>
<feature type="region of interest" description="Disordered" evidence="5">
    <location>
        <begin position="537"/>
        <end position="600"/>
    </location>
</feature>
<gene>
    <name evidence="7" type="ORF">M9Y10_021299</name>
</gene>
<evidence type="ECO:0000313" key="8">
    <source>
        <dbReference type="Proteomes" id="UP001470230"/>
    </source>
</evidence>
<feature type="compositionally biased region" description="Basic and acidic residues" evidence="5">
    <location>
        <begin position="103"/>
        <end position="117"/>
    </location>
</feature>
<dbReference type="InterPro" id="IPR029060">
    <property type="entry name" value="PIN-like_dom_sf"/>
</dbReference>
<comment type="caution">
    <text evidence="7">The sequence shown here is derived from an EMBL/GenBank/DDBJ whole genome shotgun (WGS) entry which is preliminary data.</text>
</comment>
<dbReference type="SUPFAM" id="SSF88723">
    <property type="entry name" value="PIN domain-like"/>
    <property type="match status" value="1"/>
</dbReference>
<reference evidence="7 8" key="1">
    <citation type="submission" date="2024-04" db="EMBL/GenBank/DDBJ databases">
        <title>Tritrichomonas musculus Genome.</title>
        <authorList>
            <person name="Alves-Ferreira E."/>
            <person name="Grigg M."/>
            <person name="Lorenzi H."/>
            <person name="Galac M."/>
        </authorList>
    </citation>
    <scope>NUCLEOTIDE SEQUENCE [LARGE SCALE GENOMIC DNA]</scope>
    <source>
        <strain evidence="7 8">EAF2021</strain>
    </source>
</reference>
<dbReference type="EMBL" id="JAPFFF010000031">
    <property type="protein sequence ID" value="KAK8845119.1"/>
    <property type="molecule type" value="Genomic_DNA"/>
</dbReference>
<keyword evidence="2" id="KW-0255">Endonuclease</keyword>
<keyword evidence="2" id="KW-0378">Hydrolase</keyword>
<dbReference type="PRINTS" id="PR00853">
    <property type="entry name" value="XPGRADSUPER"/>
</dbReference>
<dbReference type="Pfam" id="PF00867">
    <property type="entry name" value="XPG_I"/>
    <property type="match status" value="1"/>
</dbReference>
<evidence type="ECO:0000256" key="1">
    <source>
        <dbReference type="ARBA" id="ARBA00022723"/>
    </source>
</evidence>
<keyword evidence="3" id="KW-0460">Magnesium</keyword>
<dbReference type="InterPro" id="IPR006084">
    <property type="entry name" value="XPG/Rad2"/>
</dbReference>
<dbReference type="SMART" id="SM00484">
    <property type="entry name" value="XPGI"/>
    <property type="match status" value="1"/>
</dbReference>
<feature type="domain" description="XPG-I" evidence="6">
    <location>
        <begin position="283"/>
        <end position="353"/>
    </location>
</feature>
<evidence type="ECO:0000256" key="3">
    <source>
        <dbReference type="ARBA" id="ARBA00022842"/>
    </source>
</evidence>
<evidence type="ECO:0000256" key="4">
    <source>
        <dbReference type="SAM" id="Coils"/>
    </source>
</evidence>
<evidence type="ECO:0000259" key="6">
    <source>
        <dbReference type="SMART" id="SM00484"/>
    </source>
</evidence>
<proteinExistence type="predicted"/>
<dbReference type="PANTHER" id="PTHR11081">
    <property type="entry name" value="FLAP ENDONUCLEASE FAMILY MEMBER"/>
    <property type="match status" value="1"/>
</dbReference>
<evidence type="ECO:0000256" key="2">
    <source>
        <dbReference type="ARBA" id="ARBA00022759"/>
    </source>
</evidence>